<organism evidence="2">
    <name type="scientific">Cladocopium goreaui</name>
    <dbReference type="NCBI Taxonomy" id="2562237"/>
    <lineage>
        <taxon>Eukaryota</taxon>
        <taxon>Sar</taxon>
        <taxon>Alveolata</taxon>
        <taxon>Dinophyceae</taxon>
        <taxon>Suessiales</taxon>
        <taxon>Symbiodiniaceae</taxon>
        <taxon>Cladocopium</taxon>
    </lineage>
</organism>
<evidence type="ECO:0000313" key="2">
    <source>
        <dbReference type="EMBL" id="CAI4006424.1"/>
    </source>
</evidence>
<sequence length="886" mass="97562">MAAVPEEAEQRRLFAAARKAAKDSLVEIDIQKRFCDVVRSGLLMEELEHAFSFTQTNLDGKHAKGEGCPTRPVADVKGKTGKMTVGGSLGYLKLSSRACVAVNPKRIELAMLQWNKKPIDLNRILGTIEINADNAVWDTNEYKDMVAAACLLCYWLKDEEHISYWLADSLTDVVFCLSPQGTGADFLLKKFSDYEEEEKKRNVMGMSARAKCLVLLELTQSLGDKVEDVAAKLTSEDWSADTLKRYVAVARKLESQPQLVQTILQLEFELGRDSALDGITALRSLVGLNLEETDAVFVVNILGVEQRCGFRRKGSVVPMRHCKGNFDIAVRLKSILIRRDLFKHLAGMFKKFESEILSFMEASWYKHFIGSQQEAEGCVEQPEDDDDMKVEVSAFASKGPVMRFCTKLAKGHFELSLCKIAKESVPGKSLNLTKDDALQKQVESMVRHEFLEVTTTAEIESDAHYLEELSRFNIQATQHEARVIQEYMDARVEWLIWQNGTDGRLERLPLLREASAPKVLLYEAQNDGMIDFEEVKKRRVNVFTGLGVGASSQRIENLMEMWESIQQTSTPEMKDKSCLCIMCKVDNLKTKSALDIIRTKIPKKAASAIITLDPEQTDLLSRIRRGKRAFGAHVEDRLALASHKGFATAASTMKHLKATDTFFNRWPVPLIPIGNLKVCKVAEYDLMFRDDTTTDRLHEEIGEEGEMIATDMVGEDECIPFPHEAHQVLTQEILHIFSAGVLVAAGIGSGLSVLGGLLGGARVVAICSSKSHQKYVQKNVTQWLKEKKLVPGTVLPKPPQLQQWEQKKGRGVPRPPAAANGVPSPAPKSMASPSNGSSPTPTPNAGAGVSASANGSSPGPTPNAGAASANGGPGRSLLGAFGNVSM</sequence>
<reference evidence="3" key="2">
    <citation type="submission" date="2024-04" db="EMBL/GenBank/DDBJ databases">
        <authorList>
            <person name="Chen Y."/>
            <person name="Shah S."/>
            <person name="Dougan E. K."/>
            <person name="Thang M."/>
            <person name="Chan C."/>
        </authorList>
    </citation>
    <scope>NUCLEOTIDE SEQUENCE [LARGE SCALE GENOMIC DNA]</scope>
</reference>
<reference evidence="2" key="1">
    <citation type="submission" date="2022-10" db="EMBL/GenBank/DDBJ databases">
        <authorList>
            <person name="Chen Y."/>
            <person name="Dougan E. K."/>
            <person name="Chan C."/>
            <person name="Rhodes N."/>
            <person name="Thang M."/>
        </authorList>
    </citation>
    <scope>NUCLEOTIDE SEQUENCE</scope>
</reference>
<accession>A0A9P1DCB3</accession>
<comment type="caution">
    <text evidence="2">The sequence shown here is derived from an EMBL/GenBank/DDBJ whole genome shotgun (WGS) entry which is preliminary data.</text>
</comment>
<feature type="compositionally biased region" description="Low complexity" evidence="1">
    <location>
        <begin position="827"/>
        <end position="870"/>
    </location>
</feature>
<evidence type="ECO:0000256" key="1">
    <source>
        <dbReference type="SAM" id="MobiDB-lite"/>
    </source>
</evidence>
<name>A0A9P1DCB3_9DINO</name>
<dbReference type="Proteomes" id="UP001152797">
    <property type="component" value="Unassembled WGS sequence"/>
</dbReference>
<feature type="region of interest" description="Disordered" evidence="1">
    <location>
        <begin position="791"/>
        <end position="886"/>
    </location>
</feature>
<dbReference type="AlphaFoldDB" id="A0A9P1DCB3"/>
<dbReference type="OrthoDB" id="10624292at2759"/>
<keyword evidence="4" id="KW-1185">Reference proteome</keyword>
<evidence type="ECO:0000313" key="4">
    <source>
        <dbReference type="Proteomes" id="UP001152797"/>
    </source>
</evidence>
<dbReference type="EMBL" id="CAMXCT030003822">
    <property type="protein sequence ID" value="CAL4793736.1"/>
    <property type="molecule type" value="Genomic_DNA"/>
</dbReference>
<dbReference type="EMBL" id="CAMXCT010003822">
    <property type="protein sequence ID" value="CAI4006424.1"/>
    <property type="molecule type" value="Genomic_DNA"/>
</dbReference>
<proteinExistence type="predicted"/>
<evidence type="ECO:0000313" key="3">
    <source>
        <dbReference type="EMBL" id="CAL1159799.1"/>
    </source>
</evidence>
<dbReference type="EMBL" id="CAMXCT020003822">
    <property type="protein sequence ID" value="CAL1159799.1"/>
    <property type="molecule type" value="Genomic_DNA"/>
</dbReference>
<protein>
    <submittedName>
        <fullName evidence="2">Uncharacterized protein</fullName>
    </submittedName>
</protein>
<gene>
    <name evidence="2" type="ORF">C1SCF055_LOCUS32064</name>
</gene>